<dbReference type="RefSeq" id="WP_263372677.1">
    <property type="nucleotide sequence ID" value="NZ_JAGSYD010000006.1"/>
</dbReference>
<sequence length="433" mass="48679">MTLPQLGEGGRSALEWLAYGVCAAWMHRAANLVWHIDEVPDLASSDWEIGPARLPSLAVIVPAKDEEANLRETLETLRMQEYPYLRVIVVDDRSTDGTGAIADEFAAQWPERFEAIHIAELPEGWLGKTWALEVGMQHCRDAEYVLCTDADILFSPSILWRALAYIEASDADHLVVLPTPVVKGFGESVVMSFFPVMAMWAVRPWKVADPKARRDVAGVGAFNLMRRSAFEELGGWLPQRMVVLEDVTVGRRFKAAGMRQRVAFAPGMVLVHWAKGMGGIVRVMTKNLFSGVNFRPLLLLGGCAWIALFFLVPITGLFWVRTLLPSLLVLLSLSVAYSVMGRITKISARFGWAYPVGAAAMIWAMLRSMLAVVWRRGVVWRGTFYPLAELRAQNSPFRWERESAELRDRLRREKPSGLRIFVDRVKGQTKKRP</sequence>
<feature type="domain" description="Glycosyltransferase 2-like" evidence="2">
    <location>
        <begin position="59"/>
        <end position="233"/>
    </location>
</feature>
<feature type="transmembrane region" description="Helical" evidence="1">
    <location>
        <begin position="352"/>
        <end position="374"/>
    </location>
</feature>
<feature type="transmembrane region" description="Helical" evidence="1">
    <location>
        <begin position="262"/>
        <end position="285"/>
    </location>
</feature>
<gene>
    <name evidence="3" type="ORF">ACFQBQ_04010</name>
</gene>
<dbReference type="InterPro" id="IPR029044">
    <property type="entry name" value="Nucleotide-diphossugar_trans"/>
</dbReference>
<keyword evidence="1" id="KW-1133">Transmembrane helix</keyword>
<dbReference type="SUPFAM" id="SSF53448">
    <property type="entry name" value="Nucleotide-diphospho-sugar transferases"/>
    <property type="match status" value="1"/>
</dbReference>
<dbReference type="Proteomes" id="UP001596391">
    <property type="component" value="Unassembled WGS sequence"/>
</dbReference>
<evidence type="ECO:0000313" key="4">
    <source>
        <dbReference type="Proteomes" id="UP001596391"/>
    </source>
</evidence>
<organism evidence="3 4">
    <name type="scientific">Granulicella cerasi</name>
    <dbReference type="NCBI Taxonomy" id="741063"/>
    <lineage>
        <taxon>Bacteria</taxon>
        <taxon>Pseudomonadati</taxon>
        <taxon>Acidobacteriota</taxon>
        <taxon>Terriglobia</taxon>
        <taxon>Terriglobales</taxon>
        <taxon>Acidobacteriaceae</taxon>
        <taxon>Granulicella</taxon>
    </lineage>
</organism>
<dbReference type="CDD" id="cd06423">
    <property type="entry name" value="CESA_like"/>
    <property type="match status" value="1"/>
</dbReference>
<dbReference type="InterPro" id="IPR001173">
    <property type="entry name" value="Glyco_trans_2-like"/>
</dbReference>
<evidence type="ECO:0000256" key="1">
    <source>
        <dbReference type="SAM" id="Phobius"/>
    </source>
</evidence>
<protein>
    <submittedName>
        <fullName evidence="3">Glycosyltransferase</fullName>
        <ecNumber evidence="3">2.4.-.-</ecNumber>
    </submittedName>
</protein>
<keyword evidence="3" id="KW-0328">Glycosyltransferase</keyword>
<keyword evidence="3" id="KW-0808">Transferase</keyword>
<keyword evidence="4" id="KW-1185">Reference proteome</keyword>
<keyword evidence="1" id="KW-0812">Transmembrane</keyword>
<dbReference type="Gene3D" id="3.90.550.10">
    <property type="entry name" value="Spore Coat Polysaccharide Biosynthesis Protein SpsA, Chain A"/>
    <property type="match status" value="1"/>
</dbReference>
<dbReference type="GO" id="GO:0016757">
    <property type="term" value="F:glycosyltransferase activity"/>
    <property type="evidence" value="ECO:0007669"/>
    <property type="project" value="UniProtKB-KW"/>
</dbReference>
<proteinExistence type="predicted"/>
<dbReference type="PANTHER" id="PTHR43646:SF3">
    <property type="entry name" value="SLR1566 PROTEIN"/>
    <property type="match status" value="1"/>
</dbReference>
<dbReference type="EMBL" id="JBHSWI010000001">
    <property type="protein sequence ID" value="MFC6644769.1"/>
    <property type="molecule type" value="Genomic_DNA"/>
</dbReference>
<dbReference type="Pfam" id="PF00535">
    <property type="entry name" value="Glycos_transf_2"/>
    <property type="match status" value="1"/>
</dbReference>
<evidence type="ECO:0000259" key="2">
    <source>
        <dbReference type="Pfam" id="PF00535"/>
    </source>
</evidence>
<dbReference type="EC" id="2.4.-.-" evidence="3"/>
<feature type="transmembrane region" description="Helical" evidence="1">
    <location>
        <begin position="297"/>
        <end position="320"/>
    </location>
</feature>
<name>A0ABW1Z6K0_9BACT</name>
<dbReference type="PANTHER" id="PTHR43646">
    <property type="entry name" value="GLYCOSYLTRANSFERASE"/>
    <property type="match status" value="1"/>
</dbReference>
<feature type="transmembrane region" description="Helical" evidence="1">
    <location>
        <begin position="327"/>
        <end position="346"/>
    </location>
</feature>
<evidence type="ECO:0000313" key="3">
    <source>
        <dbReference type="EMBL" id="MFC6644769.1"/>
    </source>
</evidence>
<comment type="caution">
    <text evidence="3">The sequence shown here is derived from an EMBL/GenBank/DDBJ whole genome shotgun (WGS) entry which is preliminary data.</text>
</comment>
<keyword evidence="1" id="KW-0472">Membrane</keyword>
<reference evidence="4" key="1">
    <citation type="journal article" date="2019" name="Int. J. Syst. Evol. Microbiol.">
        <title>The Global Catalogue of Microorganisms (GCM) 10K type strain sequencing project: providing services to taxonomists for standard genome sequencing and annotation.</title>
        <authorList>
            <consortium name="The Broad Institute Genomics Platform"/>
            <consortium name="The Broad Institute Genome Sequencing Center for Infectious Disease"/>
            <person name="Wu L."/>
            <person name="Ma J."/>
        </authorList>
    </citation>
    <scope>NUCLEOTIDE SEQUENCE [LARGE SCALE GENOMIC DNA]</scope>
    <source>
        <strain evidence="4">CGMCC 1.16026</strain>
    </source>
</reference>
<accession>A0ABW1Z6K0</accession>